<evidence type="ECO:0000256" key="12">
    <source>
        <dbReference type="RuleBase" id="RU003357"/>
    </source>
</evidence>
<evidence type="ECO:0000256" key="8">
    <source>
        <dbReference type="ARBA" id="ARBA00023077"/>
    </source>
</evidence>
<evidence type="ECO:0000259" key="14">
    <source>
        <dbReference type="Pfam" id="PF00593"/>
    </source>
</evidence>
<keyword evidence="5 11" id="KW-0812">Transmembrane</keyword>
<keyword evidence="17" id="KW-1185">Reference proteome</keyword>
<evidence type="ECO:0000256" key="3">
    <source>
        <dbReference type="ARBA" id="ARBA00022452"/>
    </source>
</evidence>
<accession>A0A7X0JVL3</accession>
<reference evidence="16 17" key="1">
    <citation type="submission" date="2020-08" db="EMBL/GenBank/DDBJ databases">
        <title>Genomic Encyclopedia of Type Strains, Phase IV (KMG-IV): sequencing the most valuable type-strain genomes for metagenomic binning, comparative biology and taxonomic classification.</title>
        <authorList>
            <person name="Goeker M."/>
        </authorList>
    </citation>
    <scope>NUCLEOTIDE SEQUENCE [LARGE SCALE GENOMIC DNA]</scope>
    <source>
        <strain evidence="16 17">DSM 22368</strain>
    </source>
</reference>
<evidence type="ECO:0000256" key="5">
    <source>
        <dbReference type="ARBA" id="ARBA00022692"/>
    </source>
</evidence>
<dbReference type="PANTHER" id="PTHR32552">
    <property type="entry name" value="FERRICHROME IRON RECEPTOR-RELATED"/>
    <property type="match status" value="1"/>
</dbReference>
<comment type="caution">
    <text evidence="16">The sequence shown here is derived from an EMBL/GenBank/DDBJ whole genome shotgun (WGS) entry which is preliminary data.</text>
</comment>
<keyword evidence="8 12" id="KW-0798">TonB box</keyword>
<dbReference type="EMBL" id="JACHHT010000002">
    <property type="protein sequence ID" value="MBB6522563.1"/>
    <property type="molecule type" value="Genomic_DNA"/>
</dbReference>
<dbReference type="Pfam" id="PF07715">
    <property type="entry name" value="Plug"/>
    <property type="match status" value="1"/>
</dbReference>
<keyword evidence="2 11" id="KW-0813">Transport</keyword>
<dbReference type="PANTHER" id="PTHR32552:SF81">
    <property type="entry name" value="TONB-DEPENDENT OUTER MEMBRANE RECEPTOR"/>
    <property type="match status" value="1"/>
</dbReference>
<evidence type="ECO:0000256" key="4">
    <source>
        <dbReference type="ARBA" id="ARBA00022496"/>
    </source>
</evidence>
<dbReference type="InterPro" id="IPR000531">
    <property type="entry name" value="Beta-barrel_TonB"/>
</dbReference>
<feature type="chain" id="PRO_5031274124" evidence="13">
    <location>
        <begin position="32"/>
        <end position="808"/>
    </location>
</feature>
<feature type="domain" description="TonB-dependent receptor plug" evidence="15">
    <location>
        <begin position="57"/>
        <end position="162"/>
    </location>
</feature>
<dbReference type="GO" id="GO:0006826">
    <property type="term" value="P:iron ion transport"/>
    <property type="evidence" value="ECO:0007669"/>
    <property type="project" value="UniProtKB-KW"/>
</dbReference>
<dbReference type="Gene3D" id="2.40.170.20">
    <property type="entry name" value="TonB-dependent receptor, beta-barrel domain"/>
    <property type="match status" value="2"/>
</dbReference>
<evidence type="ECO:0000256" key="13">
    <source>
        <dbReference type="SAM" id="SignalP"/>
    </source>
</evidence>
<dbReference type="AlphaFoldDB" id="A0A7X0JVL3"/>
<dbReference type="RefSeq" id="WP_166845642.1">
    <property type="nucleotide sequence ID" value="NZ_JAAONY010000002.1"/>
</dbReference>
<keyword evidence="10 11" id="KW-0998">Cell outer membrane</keyword>
<sequence>MALNKNIAAIVSQPKLLVSALLIAASPAAVAQNQTESHSLTLEEVIVTAQKREQNSMDVPITIDTFSPQDIQATGALSIIDIHRYIPGLDVGEGQLTQAGISIRGISSANISTGGDPSVATFFDGSYIPRAATTVSFSDIQRIEVLKGPQGTLFGRNAAAGVINIVPNAPGEGDYGFVKLKVGNQSLRRVEGMANLTLSDNVFLRVNALSNERDGFINNTGTGGDPGAQDNSALRAALRWQLSDDSELLLSYDWDKIDQAAPHSIGIGPFALNTNPFSSTVANDVVNGGEARDMQAFGVKFNHEINGQWSMKALASYREFETRNRTDGDGTADISRYIDTDNIEDSDIFYSELQLNFSNDFVTVVSGLNYSQEDIYQAIPTTLSTDSLMSFQAGPAVLNLGGASLWDPNVWAAFSSQFTGGVPLDQSQASYTLVNQILRAAVDPNIPPHFFAPSTSGDLYNETMFNRGDFENYGIYIDADFELSEKFSLALGLRHSIDKKQFSWHAPLSEYAQANPQLGLHNLFIRQVDPTSASKRWSKTTGRVVANYRLTEDSLVFASYSTGYKSGGFDSLEVATADLPIDPEEVKNVELGFKGDLFNKRLRAQVSYYDIRVDGSQRTIFGQRPQDAGAIYYVINGETDNSGIEMVLDWLVTDTVKLGLSTLYAKNESQFEPYHNTSGELVANELVKQRFDFQDNYTATLDWSPQLSKGELNVHLDYIFTADRLRGTPDFLDSFAAVPGYGADRKRLNARISWTDSEQKYELALWGRNLTDSQFVSNIGGLGINTINTPVANIEQPRTFGLDISYNF</sequence>
<keyword evidence="6" id="KW-0408">Iron</keyword>
<comment type="subcellular location">
    <subcellularLocation>
        <location evidence="1 11">Cell outer membrane</location>
        <topology evidence="1 11">Multi-pass membrane protein</topology>
    </subcellularLocation>
</comment>
<keyword evidence="16" id="KW-0675">Receptor</keyword>
<keyword evidence="4" id="KW-0410">Iron transport</keyword>
<organism evidence="16 17">
    <name type="scientific">Pseudoteredinibacter isoporae</name>
    <dbReference type="NCBI Taxonomy" id="570281"/>
    <lineage>
        <taxon>Bacteria</taxon>
        <taxon>Pseudomonadati</taxon>
        <taxon>Pseudomonadota</taxon>
        <taxon>Gammaproteobacteria</taxon>
        <taxon>Cellvibrionales</taxon>
        <taxon>Cellvibrionaceae</taxon>
        <taxon>Pseudoteredinibacter</taxon>
    </lineage>
</organism>
<protein>
    <submittedName>
        <fullName evidence="16">Iron complex outermembrane receptor protein</fullName>
    </submittedName>
</protein>
<keyword evidence="7" id="KW-0406">Ion transport</keyword>
<keyword evidence="13" id="KW-0732">Signal</keyword>
<evidence type="ECO:0000313" key="16">
    <source>
        <dbReference type="EMBL" id="MBB6522563.1"/>
    </source>
</evidence>
<evidence type="ECO:0000256" key="10">
    <source>
        <dbReference type="ARBA" id="ARBA00023237"/>
    </source>
</evidence>
<dbReference type="GO" id="GO:0009279">
    <property type="term" value="C:cell outer membrane"/>
    <property type="evidence" value="ECO:0007669"/>
    <property type="project" value="UniProtKB-SubCell"/>
</dbReference>
<evidence type="ECO:0000259" key="15">
    <source>
        <dbReference type="Pfam" id="PF07715"/>
    </source>
</evidence>
<gene>
    <name evidence="16" type="ORF">HNR48_002848</name>
</gene>
<evidence type="ECO:0000256" key="7">
    <source>
        <dbReference type="ARBA" id="ARBA00023065"/>
    </source>
</evidence>
<dbReference type="PROSITE" id="PS52016">
    <property type="entry name" value="TONB_DEPENDENT_REC_3"/>
    <property type="match status" value="1"/>
</dbReference>
<evidence type="ECO:0000256" key="2">
    <source>
        <dbReference type="ARBA" id="ARBA00022448"/>
    </source>
</evidence>
<evidence type="ECO:0000256" key="6">
    <source>
        <dbReference type="ARBA" id="ARBA00023004"/>
    </source>
</evidence>
<feature type="signal peptide" evidence="13">
    <location>
        <begin position="1"/>
        <end position="31"/>
    </location>
</feature>
<proteinExistence type="inferred from homology"/>
<feature type="domain" description="TonB-dependent receptor-like beta-barrel" evidence="14">
    <location>
        <begin position="240"/>
        <end position="770"/>
    </location>
</feature>
<evidence type="ECO:0000256" key="1">
    <source>
        <dbReference type="ARBA" id="ARBA00004571"/>
    </source>
</evidence>
<keyword evidence="3 11" id="KW-1134">Transmembrane beta strand</keyword>
<keyword evidence="9 11" id="KW-0472">Membrane</keyword>
<comment type="similarity">
    <text evidence="11 12">Belongs to the TonB-dependent receptor family.</text>
</comment>
<dbReference type="Proteomes" id="UP000528457">
    <property type="component" value="Unassembled WGS sequence"/>
</dbReference>
<dbReference type="SUPFAM" id="SSF56935">
    <property type="entry name" value="Porins"/>
    <property type="match status" value="1"/>
</dbReference>
<evidence type="ECO:0000256" key="9">
    <source>
        <dbReference type="ARBA" id="ARBA00023136"/>
    </source>
</evidence>
<evidence type="ECO:0000256" key="11">
    <source>
        <dbReference type="PROSITE-ProRule" id="PRU01360"/>
    </source>
</evidence>
<dbReference type="InterPro" id="IPR036942">
    <property type="entry name" value="Beta-barrel_TonB_sf"/>
</dbReference>
<dbReference type="Pfam" id="PF00593">
    <property type="entry name" value="TonB_dep_Rec_b-barrel"/>
    <property type="match status" value="1"/>
</dbReference>
<dbReference type="InParanoid" id="A0A7X0JVL3"/>
<dbReference type="InterPro" id="IPR012910">
    <property type="entry name" value="Plug_dom"/>
</dbReference>
<name>A0A7X0JVL3_9GAMM</name>
<dbReference type="InterPro" id="IPR039426">
    <property type="entry name" value="TonB-dep_rcpt-like"/>
</dbReference>
<evidence type="ECO:0000313" key="17">
    <source>
        <dbReference type="Proteomes" id="UP000528457"/>
    </source>
</evidence>